<feature type="domain" description="Type I restriction modification DNA specificity" evidence="4">
    <location>
        <begin position="4"/>
        <end position="103"/>
    </location>
</feature>
<accession>F6FIJ4</accession>
<dbReference type="GO" id="GO:0003677">
    <property type="term" value="F:DNA binding"/>
    <property type="evidence" value="ECO:0007669"/>
    <property type="project" value="UniProtKB-KW"/>
</dbReference>
<proteinExistence type="inferred from homology"/>
<dbReference type="SUPFAM" id="SSF116734">
    <property type="entry name" value="DNA methylase specificity domain"/>
    <property type="match status" value="1"/>
</dbReference>
<reference key="2">
    <citation type="submission" date="2011-05" db="EMBL/GenBank/DDBJ databases">
        <title>The Genome of Mycoplasma haemofelis Strain Ohio2, a pathogenic hemoplasma of the cat.</title>
        <authorList>
            <person name="Santos A.P."/>
            <person name="Guimaraes A.M.S."/>
            <person name="SanMiguel P.J."/>
            <person name="Martin S.W."/>
            <person name="Messick J.B."/>
        </authorList>
    </citation>
    <scope>NUCLEOTIDE SEQUENCE</scope>
    <source>
        <strain>Ohio2</strain>
    </source>
</reference>
<evidence type="ECO:0000313" key="5">
    <source>
        <dbReference type="EMBL" id="AEG73042.1"/>
    </source>
</evidence>
<reference evidence="5 6" key="1">
    <citation type="journal article" date="2011" name="J. Bacteriol.">
        <title>Complete genome sequences of two hemotropic Mycoplasmas, Mycoplasma haemofelis strain Ohio2 and Mycoplasma suis strain Illinois.</title>
        <authorList>
            <person name="Messick J.B."/>
            <person name="Santos A.P."/>
            <person name="Guimaraes A.M."/>
        </authorList>
    </citation>
    <scope>NUCLEOTIDE SEQUENCE [LARGE SCALE GENOMIC DNA]</scope>
    <source>
        <strain evidence="5 6">Ohio2</strain>
    </source>
</reference>
<dbReference type="AlphaFoldDB" id="F6FIJ4"/>
<dbReference type="PANTHER" id="PTHR30408">
    <property type="entry name" value="TYPE-1 RESTRICTION ENZYME ECOKI SPECIFICITY PROTEIN"/>
    <property type="match status" value="1"/>
</dbReference>
<dbReference type="InterPro" id="IPR044946">
    <property type="entry name" value="Restrct_endonuc_typeI_TRD_sf"/>
</dbReference>
<dbReference type="REBASE" id="36465">
    <property type="entry name" value="S3.MhaO2ORF784P"/>
</dbReference>
<dbReference type="PANTHER" id="PTHR30408:SF12">
    <property type="entry name" value="TYPE I RESTRICTION ENZYME MJAVIII SPECIFICITY SUBUNIT"/>
    <property type="match status" value="1"/>
</dbReference>
<gene>
    <name evidence="5" type="ordered locus">MHF_0773</name>
</gene>
<dbReference type="KEGG" id="mhf:MHF_0773"/>
<dbReference type="STRING" id="859194.MHF_0773"/>
<evidence type="ECO:0000256" key="3">
    <source>
        <dbReference type="ARBA" id="ARBA00023125"/>
    </source>
</evidence>
<evidence type="ECO:0000256" key="2">
    <source>
        <dbReference type="ARBA" id="ARBA00022747"/>
    </source>
</evidence>
<keyword evidence="2" id="KW-0680">Restriction system</keyword>
<organism evidence="5 6">
    <name type="scientific">Mycoplasma haemofelis (strain Ohio2)</name>
    <dbReference type="NCBI Taxonomy" id="859194"/>
    <lineage>
        <taxon>Bacteria</taxon>
        <taxon>Bacillati</taxon>
        <taxon>Mycoplasmatota</taxon>
        <taxon>Mollicutes</taxon>
        <taxon>Mycoplasmataceae</taxon>
        <taxon>Mycoplasma</taxon>
    </lineage>
</organism>
<protein>
    <submittedName>
        <fullName evidence="5">Type I restriction enzyme specificity HsdS domain protein</fullName>
        <ecNumber evidence="5">3.1.21.3</ecNumber>
    </submittedName>
</protein>
<dbReference type="Gene3D" id="3.90.220.20">
    <property type="entry name" value="DNA methylase specificity domains"/>
    <property type="match status" value="1"/>
</dbReference>
<keyword evidence="5" id="KW-0378">Hydrolase</keyword>
<dbReference type="Proteomes" id="UP000007952">
    <property type="component" value="Chromosome"/>
</dbReference>
<dbReference type="eggNOG" id="COG0732">
    <property type="taxonomic scope" value="Bacteria"/>
</dbReference>
<evidence type="ECO:0000313" key="6">
    <source>
        <dbReference type="Proteomes" id="UP000007952"/>
    </source>
</evidence>
<dbReference type="InterPro" id="IPR052021">
    <property type="entry name" value="Type-I_RS_S_subunit"/>
</dbReference>
<evidence type="ECO:0000259" key="4">
    <source>
        <dbReference type="Pfam" id="PF01420"/>
    </source>
</evidence>
<sequence>MTAVGACCGKVGINLTDQEFFFSNNVLKFSPNEKLLTKRYLYHFLLSQQEEIEGMRKGSSQPFVGQSALKRLKIPVPSLETQMKISETLDKFREIEREIEREISLRDKQYEYYRNYLITGSHGE</sequence>
<dbReference type="HOGENOM" id="CLU_021095_11_0_14"/>
<name>F6FIJ4_MYCHI</name>
<evidence type="ECO:0000256" key="1">
    <source>
        <dbReference type="ARBA" id="ARBA00010923"/>
    </source>
</evidence>
<dbReference type="Pfam" id="PF01420">
    <property type="entry name" value="Methylase_S"/>
    <property type="match status" value="1"/>
</dbReference>
<dbReference type="GO" id="GO:0009307">
    <property type="term" value="P:DNA restriction-modification system"/>
    <property type="evidence" value="ECO:0007669"/>
    <property type="project" value="UniProtKB-KW"/>
</dbReference>
<keyword evidence="3" id="KW-0238">DNA-binding</keyword>
<dbReference type="GO" id="GO:0009035">
    <property type="term" value="F:type I site-specific deoxyribonuclease activity"/>
    <property type="evidence" value="ECO:0007669"/>
    <property type="project" value="UniProtKB-EC"/>
</dbReference>
<dbReference type="EMBL" id="CP002808">
    <property type="protein sequence ID" value="AEG73042.1"/>
    <property type="molecule type" value="Genomic_DNA"/>
</dbReference>
<comment type="similarity">
    <text evidence="1">Belongs to the type-I restriction system S methylase family.</text>
</comment>
<dbReference type="InterPro" id="IPR000055">
    <property type="entry name" value="Restrct_endonuc_typeI_TRD"/>
</dbReference>
<dbReference type="EC" id="3.1.21.3" evidence="5"/>